<accession>A0ABR2HZW5</accession>
<dbReference type="Proteomes" id="UP001390339">
    <property type="component" value="Unassembled WGS sequence"/>
</dbReference>
<evidence type="ECO:0000313" key="2">
    <source>
        <dbReference type="EMBL" id="KAK8855332.1"/>
    </source>
</evidence>
<comment type="caution">
    <text evidence="2">The sequence shown here is derived from an EMBL/GenBank/DDBJ whole genome shotgun (WGS) entry which is preliminary data.</text>
</comment>
<evidence type="ECO:0000256" key="1">
    <source>
        <dbReference type="SAM" id="MobiDB-lite"/>
    </source>
</evidence>
<organism evidence="2 3">
    <name type="scientific">Apiospora arundinis</name>
    <dbReference type="NCBI Taxonomy" id="335852"/>
    <lineage>
        <taxon>Eukaryota</taxon>
        <taxon>Fungi</taxon>
        <taxon>Dikarya</taxon>
        <taxon>Ascomycota</taxon>
        <taxon>Pezizomycotina</taxon>
        <taxon>Sordariomycetes</taxon>
        <taxon>Xylariomycetidae</taxon>
        <taxon>Amphisphaeriales</taxon>
        <taxon>Apiosporaceae</taxon>
        <taxon>Apiospora</taxon>
    </lineage>
</organism>
<gene>
    <name evidence="2" type="ORF">PGQ11_011244</name>
</gene>
<feature type="compositionally biased region" description="Acidic residues" evidence="1">
    <location>
        <begin position="39"/>
        <end position="50"/>
    </location>
</feature>
<protein>
    <submittedName>
        <fullName evidence="2">Uncharacterized protein</fullName>
    </submittedName>
</protein>
<dbReference type="EMBL" id="JAPCWZ010000007">
    <property type="protein sequence ID" value="KAK8855332.1"/>
    <property type="molecule type" value="Genomic_DNA"/>
</dbReference>
<sequence>MIQFSLQYYYQQSIGLFASNAPIMPSIEVLPLVEASDLSGEEPGGDDEADKESNSDQTPAGNLQKIPHTKSRRQLATRARLTARELLVDWAKAKGINRPVLRATSCRLKAGDSFWTAPESLVLYCPLLKEDHVYYRQGKPTNNAVLQWLPVTWEEGTVVVVRDGISIVPFGRDIDLVFIRVEDEM</sequence>
<reference evidence="2 3" key="1">
    <citation type="journal article" date="2024" name="IMA Fungus">
        <title>Apiospora arundinis, a panoply of carbohydrate-active enzymes and secondary metabolites.</title>
        <authorList>
            <person name="Sorensen T."/>
            <person name="Petersen C."/>
            <person name="Muurmann A.T."/>
            <person name="Christiansen J.V."/>
            <person name="Brundto M.L."/>
            <person name="Overgaard C.K."/>
            <person name="Boysen A.T."/>
            <person name="Wollenberg R.D."/>
            <person name="Larsen T.O."/>
            <person name="Sorensen J.L."/>
            <person name="Nielsen K.L."/>
            <person name="Sondergaard T.E."/>
        </authorList>
    </citation>
    <scope>NUCLEOTIDE SEQUENCE [LARGE SCALE GENOMIC DNA]</scope>
    <source>
        <strain evidence="2 3">AAU 773</strain>
    </source>
</reference>
<evidence type="ECO:0000313" key="3">
    <source>
        <dbReference type="Proteomes" id="UP001390339"/>
    </source>
</evidence>
<name>A0ABR2HZW5_9PEZI</name>
<keyword evidence="3" id="KW-1185">Reference proteome</keyword>
<feature type="region of interest" description="Disordered" evidence="1">
    <location>
        <begin position="37"/>
        <end position="74"/>
    </location>
</feature>
<proteinExistence type="predicted"/>